<name>A0ABS4NQQ8_9BACL</name>
<dbReference type="InterPro" id="IPR007527">
    <property type="entry name" value="Znf_SWIM"/>
</dbReference>
<evidence type="ECO:0000259" key="3">
    <source>
        <dbReference type="PROSITE" id="PS50966"/>
    </source>
</evidence>
<evidence type="ECO:0000256" key="2">
    <source>
        <dbReference type="SAM" id="MobiDB-lite"/>
    </source>
</evidence>
<proteinExistence type="predicted"/>
<keyword evidence="5" id="KW-1185">Reference proteome</keyword>
<dbReference type="Proteomes" id="UP000773462">
    <property type="component" value="Unassembled WGS sequence"/>
</dbReference>
<dbReference type="PROSITE" id="PS50966">
    <property type="entry name" value="ZF_SWIM"/>
    <property type="match status" value="1"/>
</dbReference>
<gene>
    <name evidence="4" type="ORF">J2Z70_002550</name>
</gene>
<dbReference type="EMBL" id="JAGGLV010000007">
    <property type="protein sequence ID" value="MBP2112396.1"/>
    <property type="molecule type" value="Genomic_DNA"/>
</dbReference>
<evidence type="ECO:0000256" key="1">
    <source>
        <dbReference type="PROSITE-ProRule" id="PRU00325"/>
    </source>
</evidence>
<keyword evidence="1" id="KW-0479">Metal-binding</keyword>
<organism evidence="4 5">
    <name type="scientific">Paenibacillus silagei</name>
    <dbReference type="NCBI Taxonomy" id="1670801"/>
    <lineage>
        <taxon>Bacteria</taxon>
        <taxon>Bacillati</taxon>
        <taxon>Bacillota</taxon>
        <taxon>Bacilli</taxon>
        <taxon>Bacillales</taxon>
        <taxon>Paenibacillaceae</taxon>
        <taxon>Paenibacillus</taxon>
    </lineage>
</organism>
<protein>
    <recommendedName>
        <fullName evidence="3">SWIM-type domain-containing protein</fullName>
    </recommendedName>
</protein>
<dbReference type="Pfam" id="PF04434">
    <property type="entry name" value="SWIM"/>
    <property type="match status" value="1"/>
</dbReference>
<accession>A0ABS4NQQ8</accession>
<keyword evidence="1" id="KW-0863">Zinc-finger</keyword>
<sequence>MPELTSTYVDSLAPNAAAIKNGQGLVRKKSFVELHQSENGELLFGKCAGSGKTPYECSVDFIAPDSPVFRCSCPSRQFPCKHALGLLYAYTEGQTFTPAPVPEDIASKREKAEKREENKVKQAAEGVEPKPKKVNKSALKKKINAQLEGLDLLEKLVLSFVRSGLSTIDKSAAKTLQGHVKQLGNYYLSGAQIELRRFANLMFSGNDQEQNYTYAVEQLTRLHAFIKKGRAYLLARSEDPELALDHESTIDEWLGHAWQLSELKEYGLVKEGAELLQLSFYSYNDAARQEFVDLGFWLDLSAEGGEIRRTFNYRPYKAAKLMREEDSFFDIAVVPQLYTYPGEMNARIRYESMSPRPVQGADLEQAAAKAHRSYSEVFKKVKNQIKNPLSDKQPVMLLHAAALGVTENGQYVMTDGEGTRLLLEDLPTIQQGTVGLLPFLPAGAREDCTVLVMFEHDLDQGRLRAQPLSVIKDEEIIRLLY</sequence>
<evidence type="ECO:0000313" key="5">
    <source>
        <dbReference type="Proteomes" id="UP000773462"/>
    </source>
</evidence>
<reference evidence="4 5" key="1">
    <citation type="submission" date="2021-03" db="EMBL/GenBank/DDBJ databases">
        <title>Genomic Encyclopedia of Type Strains, Phase IV (KMG-IV): sequencing the most valuable type-strain genomes for metagenomic binning, comparative biology and taxonomic classification.</title>
        <authorList>
            <person name="Goeker M."/>
        </authorList>
    </citation>
    <scope>NUCLEOTIDE SEQUENCE [LARGE SCALE GENOMIC DNA]</scope>
    <source>
        <strain evidence="4 5">DSM 101953</strain>
    </source>
</reference>
<keyword evidence="1" id="KW-0862">Zinc</keyword>
<comment type="caution">
    <text evidence="4">The sequence shown here is derived from an EMBL/GenBank/DDBJ whole genome shotgun (WGS) entry which is preliminary data.</text>
</comment>
<feature type="region of interest" description="Disordered" evidence="2">
    <location>
        <begin position="110"/>
        <end position="131"/>
    </location>
</feature>
<dbReference type="RefSeq" id="WP_209873236.1">
    <property type="nucleotide sequence ID" value="NZ_JAGGLV010000007.1"/>
</dbReference>
<feature type="domain" description="SWIM-type" evidence="3">
    <location>
        <begin position="55"/>
        <end position="91"/>
    </location>
</feature>
<evidence type="ECO:0000313" key="4">
    <source>
        <dbReference type="EMBL" id="MBP2112396.1"/>
    </source>
</evidence>